<dbReference type="Gene3D" id="3.40.50.720">
    <property type="entry name" value="NAD(P)-binding Rossmann-like Domain"/>
    <property type="match status" value="1"/>
</dbReference>
<comment type="caution">
    <text evidence="2">The sequence shown here is derived from an EMBL/GenBank/DDBJ whole genome shotgun (WGS) entry which is preliminary data.</text>
</comment>
<reference evidence="2" key="1">
    <citation type="submission" date="2023-06" db="EMBL/GenBank/DDBJ databases">
        <title>Genome-scale phylogeny and comparative genomics of the fungal order Sordariales.</title>
        <authorList>
            <consortium name="Lawrence Berkeley National Laboratory"/>
            <person name="Hensen N."/>
            <person name="Bonometti L."/>
            <person name="Westerberg I."/>
            <person name="Brannstrom I.O."/>
            <person name="Guillou S."/>
            <person name="Cros-Aarteil S."/>
            <person name="Calhoun S."/>
            <person name="Haridas S."/>
            <person name="Kuo A."/>
            <person name="Mondo S."/>
            <person name="Pangilinan J."/>
            <person name="Riley R."/>
            <person name="Labutti K."/>
            <person name="Andreopoulos B."/>
            <person name="Lipzen A."/>
            <person name="Chen C."/>
            <person name="Yanf M."/>
            <person name="Daum C."/>
            <person name="Ng V."/>
            <person name="Clum A."/>
            <person name="Steindorff A."/>
            <person name="Ohm R."/>
            <person name="Martin F."/>
            <person name="Silar P."/>
            <person name="Natvig D."/>
            <person name="Lalanne C."/>
            <person name="Gautier V."/>
            <person name="Ament-Velasquez S.L."/>
            <person name="Kruys A."/>
            <person name="Hutchinson M.I."/>
            <person name="Powell A.J."/>
            <person name="Barry K."/>
            <person name="Miller A.N."/>
            <person name="Grigoriev I.V."/>
            <person name="Debuchy R."/>
            <person name="Gladieux P."/>
            <person name="Thoren M.H."/>
            <person name="Johannesson H."/>
        </authorList>
    </citation>
    <scope>NUCLEOTIDE SEQUENCE</scope>
    <source>
        <strain evidence="2">SMH2532-1</strain>
    </source>
</reference>
<dbReference type="AlphaFoldDB" id="A0AA40CNS4"/>
<dbReference type="EMBL" id="JAULSV010000004">
    <property type="protein sequence ID" value="KAK0645425.1"/>
    <property type="molecule type" value="Genomic_DNA"/>
</dbReference>
<protein>
    <recommendedName>
        <fullName evidence="4">NAD(P)-binding protein</fullName>
    </recommendedName>
</protein>
<dbReference type="PANTHER" id="PTHR47534:SF3">
    <property type="entry name" value="ALCOHOL DEHYDROGENASE-LIKE C-TERMINAL DOMAIN-CONTAINING PROTEIN"/>
    <property type="match status" value="1"/>
</dbReference>
<dbReference type="SUPFAM" id="SSF51735">
    <property type="entry name" value="NAD(P)-binding Rossmann-fold domains"/>
    <property type="match status" value="1"/>
</dbReference>
<accession>A0AA40CNS4</accession>
<sequence>MVKITDINTANAALKSSPPLTAVVVGGTHGIGRAFLTQLTANTTSPKVYIVGRDSAALDKIIADLTTLNPTGTYIPILTPDLTLIANAHAAATQILALEPAKIDILYLSPGYLSFSARNPSPEGIDRLHCIRYLTRMRFILDLMPRLLLSPSPHVLTVLGAGQEGKIFPEDLPLLEDAHSGPMVCVGASMTYTTLFLEQLAKRYPKVSFVHSFPGMVKTNVYNHPEHLHWAVRFLANWVVFPLLGWLITVPVEEAGARCLYLLTSGEFAPAEKGGQEGAVGSDGKKGSGVYTVDEKCAVVQNKRLVEYREKGLGEKVYEYTMGEFGRVLASSLNNEMFRQPDHPQDAPGGQALAQATIDLCDVVWKNGVPTAPSLDPNTEVTVRISKCGEGCFKTAKFKNNENMPIEVGIKDVIFDGKIPEKVRYLARQTPFCFSYVKDGTTQMVGRMTRAQGEWVKKAMQPGGVKFRVVNGQETKPWGEELE</sequence>
<dbReference type="InterPro" id="IPR036291">
    <property type="entry name" value="NAD(P)-bd_dom_sf"/>
</dbReference>
<keyword evidence="3" id="KW-1185">Reference proteome</keyword>
<evidence type="ECO:0000313" key="2">
    <source>
        <dbReference type="EMBL" id="KAK0645425.1"/>
    </source>
</evidence>
<proteinExistence type="predicted"/>
<evidence type="ECO:0000256" key="1">
    <source>
        <dbReference type="ARBA" id="ARBA00023002"/>
    </source>
</evidence>
<dbReference type="Proteomes" id="UP001174936">
    <property type="component" value="Unassembled WGS sequence"/>
</dbReference>
<evidence type="ECO:0008006" key="4">
    <source>
        <dbReference type="Google" id="ProtNLM"/>
    </source>
</evidence>
<gene>
    <name evidence="2" type="ORF">B0T16DRAFT_445684</name>
</gene>
<evidence type="ECO:0000313" key="3">
    <source>
        <dbReference type="Proteomes" id="UP001174936"/>
    </source>
</evidence>
<keyword evidence="1" id="KW-0560">Oxidoreductase</keyword>
<dbReference type="GO" id="GO:0016491">
    <property type="term" value="F:oxidoreductase activity"/>
    <property type="evidence" value="ECO:0007669"/>
    <property type="project" value="UniProtKB-KW"/>
</dbReference>
<dbReference type="InterPro" id="IPR052228">
    <property type="entry name" value="Sec_Metab_Biosynth_Oxidored"/>
</dbReference>
<organism evidence="2 3">
    <name type="scientific">Cercophora newfieldiana</name>
    <dbReference type="NCBI Taxonomy" id="92897"/>
    <lineage>
        <taxon>Eukaryota</taxon>
        <taxon>Fungi</taxon>
        <taxon>Dikarya</taxon>
        <taxon>Ascomycota</taxon>
        <taxon>Pezizomycotina</taxon>
        <taxon>Sordariomycetes</taxon>
        <taxon>Sordariomycetidae</taxon>
        <taxon>Sordariales</taxon>
        <taxon>Lasiosphaeriaceae</taxon>
        <taxon>Cercophora</taxon>
    </lineage>
</organism>
<dbReference type="PANTHER" id="PTHR47534">
    <property type="entry name" value="YALI0E05731P"/>
    <property type="match status" value="1"/>
</dbReference>
<name>A0AA40CNS4_9PEZI</name>